<dbReference type="PROSITE" id="PS51736">
    <property type="entry name" value="RECOMBINASES_3"/>
    <property type="match status" value="1"/>
</dbReference>
<evidence type="ECO:0000256" key="2">
    <source>
        <dbReference type="ARBA" id="ARBA00023125"/>
    </source>
</evidence>
<feature type="domain" description="Resolvase/invertase-type recombinase catalytic" evidence="5">
    <location>
        <begin position="8"/>
        <end position="158"/>
    </location>
</feature>
<dbReference type="Gene3D" id="3.40.50.1390">
    <property type="entry name" value="Resolvase, N-terminal catalytic domain"/>
    <property type="match status" value="1"/>
</dbReference>
<dbReference type="InterPro" id="IPR011109">
    <property type="entry name" value="DNA_bind_recombinase_dom"/>
</dbReference>
<dbReference type="CDD" id="cd00338">
    <property type="entry name" value="Ser_Recombinase"/>
    <property type="match status" value="1"/>
</dbReference>
<dbReference type="RefSeq" id="WP_186963889.1">
    <property type="nucleotide sequence ID" value="NZ_JACOPR010000005.1"/>
</dbReference>
<evidence type="ECO:0000256" key="3">
    <source>
        <dbReference type="ARBA" id="ARBA00023172"/>
    </source>
</evidence>
<organism evidence="7 8">
    <name type="scientific">Pseudoflavonifractor hominis</name>
    <dbReference type="NCBI Taxonomy" id="2763059"/>
    <lineage>
        <taxon>Bacteria</taxon>
        <taxon>Bacillati</taxon>
        <taxon>Bacillota</taxon>
        <taxon>Clostridia</taxon>
        <taxon>Eubacteriales</taxon>
        <taxon>Oscillospiraceae</taxon>
        <taxon>Pseudoflavonifractor</taxon>
    </lineage>
</organism>
<keyword evidence="3" id="KW-0233">DNA recombination</keyword>
<accession>A0ABR7HUK8</accession>
<dbReference type="InterPro" id="IPR050639">
    <property type="entry name" value="SSR_resolvase"/>
</dbReference>
<gene>
    <name evidence="7" type="ORF">H8S34_09925</name>
</gene>
<dbReference type="Pfam" id="PF13408">
    <property type="entry name" value="Zn_ribbon_recom"/>
    <property type="match status" value="1"/>
</dbReference>
<dbReference type="Gene3D" id="3.90.1750.20">
    <property type="entry name" value="Putative Large Serine Recombinase, Chain B, Domain 2"/>
    <property type="match status" value="1"/>
</dbReference>
<evidence type="ECO:0000259" key="5">
    <source>
        <dbReference type="PROSITE" id="PS51736"/>
    </source>
</evidence>
<evidence type="ECO:0000313" key="8">
    <source>
        <dbReference type="Proteomes" id="UP000660021"/>
    </source>
</evidence>
<evidence type="ECO:0000256" key="1">
    <source>
        <dbReference type="ARBA" id="ARBA00022908"/>
    </source>
</evidence>
<dbReference type="InterPro" id="IPR006118">
    <property type="entry name" value="Recombinase_CS"/>
</dbReference>
<dbReference type="SUPFAM" id="SSF53041">
    <property type="entry name" value="Resolvase-like"/>
    <property type="match status" value="1"/>
</dbReference>
<dbReference type="SMART" id="SM00857">
    <property type="entry name" value="Resolvase"/>
    <property type="match status" value="1"/>
</dbReference>
<feature type="domain" description="Recombinase" evidence="6">
    <location>
        <begin position="165"/>
        <end position="282"/>
    </location>
</feature>
<sequence length="487" mass="55316">MSGRNYQIAAAYIRVSTEDQAEYSPDAQLVEIRKYAAAHGYIIPNEFVFLDEGISGKHTGKRQAFQQMIGLAKTKPKPFDAVLLWKFSRFARNREDSIVYKSMLRRQLGIEVISISEPLTDDKTSILMEAIIEAMDEYYSINLAEEVKRGMTEKARRGGLQSTPPFGYRVEHNVLVPVPEEAALVQSIFQRFRDGEGLFPLAKWLNSLGAKTHRGGRFENRTVEYILRNPAYIGKLRWNPAGRTRRDFTNENIILSDAQHEPLISQELWDAVQARMAQVKAQHKYHGRPLSENRDWVTGLVRCASCGTTLIFSKPHYWKCNNYVRGGCKTSQHISDEKLKGMILSRMRYDAEGAAPLSYSIVRSRPEQINEAAMLQEQQKQLTAKLARLREAYLAGVEDLSSYGAAKAALEEQAAHISKRLEELDRPEDPQKAEAILRKNIQQCIAVLTDPKSTLDAKKKAVHDAVEKCVFDKASNCIQIYYRIFLA</sequence>
<evidence type="ECO:0000313" key="7">
    <source>
        <dbReference type="EMBL" id="MBC5731146.1"/>
    </source>
</evidence>
<protein>
    <submittedName>
        <fullName evidence="7">Recombinase family protein</fullName>
    </submittedName>
</protein>
<dbReference type="PANTHER" id="PTHR30461:SF23">
    <property type="entry name" value="DNA RECOMBINASE-RELATED"/>
    <property type="match status" value="1"/>
</dbReference>
<dbReference type="PROSITE" id="PS00397">
    <property type="entry name" value="RECOMBINASES_1"/>
    <property type="match status" value="1"/>
</dbReference>
<dbReference type="InterPro" id="IPR006119">
    <property type="entry name" value="Resolv_N"/>
</dbReference>
<keyword evidence="8" id="KW-1185">Reference proteome</keyword>
<dbReference type="InterPro" id="IPR036162">
    <property type="entry name" value="Resolvase-like_N_sf"/>
</dbReference>
<dbReference type="Pfam" id="PF07508">
    <property type="entry name" value="Recombinase"/>
    <property type="match status" value="1"/>
</dbReference>
<proteinExistence type="predicted"/>
<dbReference type="Pfam" id="PF00239">
    <property type="entry name" value="Resolvase"/>
    <property type="match status" value="1"/>
</dbReference>
<keyword evidence="2" id="KW-0238">DNA-binding</keyword>
<evidence type="ECO:0000256" key="4">
    <source>
        <dbReference type="PROSITE-ProRule" id="PRU10137"/>
    </source>
</evidence>
<reference evidence="7 8" key="1">
    <citation type="submission" date="2020-08" db="EMBL/GenBank/DDBJ databases">
        <title>Genome public.</title>
        <authorList>
            <person name="Liu C."/>
            <person name="Sun Q."/>
        </authorList>
    </citation>
    <scope>NUCLEOTIDE SEQUENCE [LARGE SCALE GENOMIC DNA]</scope>
    <source>
        <strain evidence="7 8">New-38</strain>
    </source>
</reference>
<dbReference type="InterPro" id="IPR038109">
    <property type="entry name" value="DNA_bind_recomb_sf"/>
</dbReference>
<name>A0ABR7HUK8_9FIRM</name>
<comment type="caution">
    <text evidence="7">The sequence shown here is derived from an EMBL/GenBank/DDBJ whole genome shotgun (WGS) entry which is preliminary data.</text>
</comment>
<dbReference type="PROSITE" id="PS51737">
    <property type="entry name" value="RECOMBINASE_DNA_BIND"/>
    <property type="match status" value="1"/>
</dbReference>
<dbReference type="InterPro" id="IPR025827">
    <property type="entry name" value="Zn_ribbon_recom_dom"/>
</dbReference>
<dbReference type="Proteomes" id="UP000660021">
    <property type="component" value="Unassembled WGS sequence"/>
</dbReference>
<evidence type="ECO:0000259" key="6">
    <source>
        <dbReference type="PROSITE" id="PS51737"/>
    </source>
</evidence>
<keyword evidence="1" id="KW-0229">DNA integration</keyword>
<feature type="active site" description="O-(5'-phospho-DNA)-serine intermediate" evidence="4">
    <location>
        <position position="16"/>
    </location>
</feature>
<dbReference type="EMBL" id="JACOPR010000005">
    <property type="protein sequence ID" value="MBC5731146.1"/>
    <property type="molecule type" value="Genomic_DNA"/>
</dbReference>
<dbReference type="PANTHER" id="PTHR30461">
    <property type="entry name" value="DNA-INVERTASE FROM LAMBDOID PROPHAGE"/>
    <property type="match status" value="1"/>
</dbReference>